<reference evidence="1" key="1">
    <citation type="journal article" date="2014" name="Front. Microbiol.">
        <title>High frequency of phylogenetically diverse reductive dehalogenase-homologous genes in deep subseafloor sedimentary metagenomes.</title>
        <authorList>
            <person name="Kawai M."/>
            <person name="Futagami T."/>
            <person name="Toyoda A."/>
            <person name="Takaki Y."/>
            <person name="Nishi S."/>
            <person name="Hori S."/>
            <person name="Arai W."/>
            <person name="Tsubouchi T."/>
            <person name="Morono Y."/>
            <person name="Uchiyama I."/>
            <person name="Ito T."/>
            <person name="Fujiyama A."/>
            <person name="Inagaki F."/>
            <person name="Takami H."/>
        </authorList>
    </citation>
    <scope>NUCLEOTIDE SEQUENCE</scope>
    <source>
        <strain evidence="1">Expedition CK06-06</strain>
    </source>
</reference>
<evidence type="ECO:0000313" key="1">
    <source>
        <dbReference type="EMBL" id="GAI53545.1"/>
    </source>
</evidence>
<organism evidence="1">
    <name type="scientific">marine sediment metagenome</name>
    <dbReference type="NCBI Taxonomy" id="412755"/>
    <lineage>
        <taxon>unclassified sequences</taxon>
        <taxon>metagenomes</taxon>
        <taxon>ecological metagenomes</taxon>
    </lineage>
</organism>
<accession>X1QRJ3</accession>
<sequence>MSKSVRLALVYQGTKLTLSLTASPVPCGEWSIYNTDGAPNDLNIMTAGHGYWVKMTG</sequence>
<name>X1QRJ3_9ZZZZ</name>
<dbReference type="EMBL" id="BARV01037708">
    <property type="protein sequence ID" value="GAI53545.1"/>
    <property type="molecule type" value="Genomic_DNA"/>
</dbReference>
<feature type="non-terminal residue" evidence="1">
    <location>
        <position position="57"/>
    </location>
</feature>
<protein>
    <submittedName>
        <fullName evidence="1">Uncharacterized protein</fullName>
    </submittedName>
</protein>
<comment type="caution">
    <text evidence="1">The sequence shown here is derived from an EMBL/GenBank/DDBJ whole genome shotgun (WGS) entry which is preliminary data.</text>
</comment>
<gene>
    <name evidence="1" type="ORF">S06H3_58275</name>
</gene>
<dbReference type="AlphaFoldDB" id="X1QRJ3"/>
<proteinExistence type="predicted"/>